<reference evidence="8" key="1">
    <citation type="submission" date="2021-03" db="EMBL/GenBank/DDBJ databases">
        <title>Comparative genomics and phylogenomic investigation of the class Geoglossomycetes provide insights into ecological specialization and systematics.</title>
        <authorList>
            <person name="Melie T."/>
            <person name="Pirro S."/>
            <person name="Miller A.N."/>
            <person name="Quandt A."/>
        </authorList>
    </citation>
    <scope>NUCLEOTIDE SEQUENCE</scope>
    <source>
        <strain evidence="8">CAQ_001_2017</strain>
    </source>
</reference>
<dbReference type="InterPro" id="IPR027417">
    <property type="entry name" value="P-loop_NTPase"/>
</dbReference>
<comment type="subcellular location">
    <subcellularLocation>
        <location evidence="1">Nucleus</location>
    </subcellularLocation>
</comment>
<keyword evidence="3" id="KW-0227">DNA damage</keyword>
<comment type="caution">
    <text evidence="8">The sequence shown here is derived from an EMBL/GenBank/DDBJ whole genome shotgun (WGS) entry which is preliminary data.</text>
</comment>
<evidence type="ECO:0008006" key="10">
    <source>
        <dbReference type="Google" id="ProtNLM"/>
    </source>
</evidence>
<dbReference type="GO" id="GO:0008821">
    <property type="term" value="F:crossover junction DNA endonuclease activity"/>
    <property type="evidence" value="ECO:0007669"/>
    <property type="project" value="TreeGrafter"/>
</dbReference>
<evidence type="ECO:0000256" key="2">
    <source>
        <dbReference type="ARBA" id="ARBA00022741"/>
    </source>
</evidence>
<organism evidence="8 9">
    <name type="scientific">Trichoglossum hirsutum</name>
    <dbReference type="NCBI Taxonomy" id="265104"/>
    <lineage>
        <taxon>Eukaryota</taxon>
        <taxon>Fungi</taxon>
        <taxon>Dikarya</taxon>
        <taxon>Ascomycota</taxon>
        <taxon>Pezizomycotina</taxon>
        <taxon>Geoglossomycetes</taxon>
        <taxon>Geoglossales</taxon>
        <taxon>Geoglossaceae</taxon>
        <taxon>Trichoglossum</taxon>
    </lineage>
</organism>
<feature type="region of interest" description="Disordered" evidence="7">
    <location>
        <begin position="195"/>
        <end position="217"/>
    </location>
</feature>
<evidence type="ECO:0000313" key="9">
    <source>
        <dbReference type="Proteomes" id="UP000750711"/>
    </source>
</evidence>
<evidence type="ECO:0000256" key="3">
    <source>
        <dbReference type="ARBA" id="ARBA00022763"/>
    </source>
</evidence>
<keyword evidence="4" id="KW-0067">ATP-binding</keyword>
<evidence type="ECO:0000256" key="4">
    <source>
        <dbReference type="ARBA" id="ARBA00022840"/>
    </source>
</evidence>
<protein>
    <recommendedName>
        <fullName evidence="10">DNA recombination and repair protein Rad51-like C-terminal domain-containing protein</fullName>
    </recommendedName>
</protein>
<dbReference type="PANTHER" id="PTHR46239">
    <property type="entry name" value="DNA REPAIR PROTEIN RAD51 HOMOLOG 3 RAD51C"/>
    <property type="match status" value="1"/>
</dbReference>
<keyword evidence="2" id="KW-0547">Nucleotide-binding</keyword>
<keyword evidence="6" id="KW-0539">Nucleus</keyword>
<dbReference type="GO" id="GO:0000400">
    <property type="term" value="F:four-way junction DNA binding"/>
    <property type="evidence" value="ECO:0007669"/>
    <property type="project" value="TreeGrafter"/>
</dbReference>
<gene>
    <name evidence="8" type="ORF">GP486_007436</name>
</gene>
<sequence>MQICANALNAGEAVVWVDTSFAPAGPRLQELLTAIIKPDLKASQPPPSQDRSLQDLLGNFHHFNAPTLPHLLALLLHPAQSFPPAKTGLIVVDAISTSFSSAFPRHAEEGDRECKDGRTLPKGKNHHPQWVSSRKWAVIGDFISRIGRLAVVKDVAILLISQIKTKVQMGAGAVLLPSVSSSVWDANVANQVVLFRDDPPPRNQGGDDGEEKIPRPGEIRFAGVLKSRGVVHGEGALGKVVSFVIEEKGIREVEFAMPSPNANPLPVVPGALKRKRDEIADSQSEDDDDEYGWDSNDEIPAEDDPTGILGEPKK</sequence>
<keyword evidence="5" id="KW-0234">DNA repair</keyword>
<accession>A0A9P8IFI6</accession>
<evidence type="ECO:0000256" key="6">
    <source>
        <dbReference type="ARBA" id="ARBA00023242"/>
    </source>
</evidence>
<dbReference type="GO" id="GO:0033065">
    <property type="term" value="C:Rad51C-XRCC3 complex"/>
    <property type="evidence" value="ECO:0007669"/>
    <property type="project" value="TreeGrafter"/>
</dbReference>
<dbReference type="Gene3D" id="3.40.50.300">
    <property type="entry name" value="P-loop containing nucleotide triphosphate hydrolases"/>
    <property type="match status" value="1"/>
</dbReference>
<dbReference type="EMBL" id="JAGHQM010002096">
    <property type="protein sequence ID" value="KAH0551320.1"/>
    <property type="molecule type" value="Genomic_DNA"/>
</dbReference>
<name>A0A9P8IFI6_9PEZI</name>
<dbReference type="SUPFAM" id="SSF52540">
    <property type="entry name" value="P-loop containing nucleoside triphosphate hydrolases"/>
    <property type="match status" value="1"/>
</dbReference>
<proteinExistence type="predicted"/>
<dbReference type="GO" id="GO:0005524">
    <property type="term" value="F:ATP binding"/>
    <property type="evidence" value="ECO:0007669"/>
    <property type="project" value="UniProtKB-KW"/>
</dbReference>
<feature type="region of interest" description="Disordered" evidence="7">
    <location>
        <begin position="257"/>
        <end position="314"/>
    </location>
</feature>
<dbReference type="GO" id="GO:0005657">
    <property type="term" value="C:replication fork"/>
    <property type="evidence" value="ECO:0007669"/>
    <property type="project" value="TreeGrafter"/>
</dbReference>
<dbReference type="AlphaFoldDB" id="A0A9P8IFI6"/>
<evidence type="ECO:0000313" key="8">
    <source>
        <dbReference type="EMBL" id="KAH0551320.1"/>
    </source>
</evidence>
<dbReference type="Proteomes" id="UP000750711">
    <property type="component" value="Unassembled WGS sequence"/>
</dbReference>
<dbReference type="InterPro" id="IPR052093">
    <property type="entry name" value="HR_Repair_Mediator"/>
</dbReference>
<evidence type="ECO:0000256" key="7">
    <source>
        <dbReference type="SAM" id="MobiDB-lite"/>
    </source>
</evidence>
<dbReference type="GO" id="GO:0000707">
    <property type="term" value="P:meiotic DNA recombinase assembly"/>
    <property type="evidence" value="ECO:0007669"/>
    <property type="project" value="TreeGrafter"/>
</dbReference>
<feature type="compositionally biased region" description="Acidic residues" evidence="7">
    <location>
        <begin position="283"/>
        <end position="305"/>
    </location>
</feature>
<evidence type="ECO:0000256" key="5">
    <source>
        <dbReference type="ARBA" id="ARBA00023204"/>
    </source>
</evidence>
<keyword evidence="9" id="KW-1185">Reference proteome</keyword>
<dbReference type="GO" id="GO:0033063">
    <property type="term" value="C:Rad51B-Rad51C-Rad51D-XRCC2 complex"/>
    <property type="evidence" value="ECO:0007669"/>
    <property type="project" value="TreeGrafter"/>
</dbReference>
<dbReference type="GO" id="GO:0007131">
    <property type="term" value="P:reciprocal meiotic recombination"/>
    <property type="evidence" value="ECO:0007669"/>
    <property type="project" value="TreeGrafter"/>
</dbReference>
<dbReference type="PANTHER" id="PTHR46239:SF1">
    <property type="entry name" value="DNA REPAIR PROTEIN RAD51 HOMOLOG 3"/>
    <property type="match status" value="1"/>
</dbReference>
<evidence type="ECO:0000256" key="1">
    <source>
        <dbReference type="ARBA" id="ARBA00004123"/>
    </source>
</evidence>